<proteinExistence type="inferred from homology"/>
<dbReference type="InterPro" id="IPR025650">
    <property type="entry name" value="Alkyl-DHAP_Synthase"/>
</dbReference>
<dbReference type="GO" id="GO:0008609">
    <property type="term" value="F:alkylglycerone-phosphate synthase activity"/>
    <property type="evidence" value="ECO:0007669"/>
    <property type="project" value="UniProtKB-EC"/>
</dbReference>
<keyword evidence="1" id="KW-0285">Flavoprotein</keyword>
<name>A0A1I7XJI2_HETBA</name>
<dbReference type="EC" id="2.5.1.26" evidence="1"/>
<keyword evidence="1" id="KW-0444">Lipid biosynthesis</keyword>
<comment type="catalytic activity">
    <reaction evidence="1">
        <text>a long chain fatty alcohol + a 1-acylglycerone 3-phosphate = a 1-O-alkylglycerone 3-phosphate + a long-chain fatty acid + H(+)</text>
        <dbReference type="Rhea" id="RHEA:36171"/>
        <dbReference type="ChEBI" id="CHEBI:15378"/>
        <dbReference type="ChEBI" id="CHEBI:17135"/>
        <dbReference type="ChEBI" id="CHEBI:57534"/>
        <dbReference type="ChEBI" id="CHEBI:57560"/>
        <dbReference type="ChEBI" id="CHEBI:73315"/>
        <dbReference type="EC" id="2.5.1.26"/>
    </reaction>
</comment>
<keyword evidence="2" id="KW-1185">Reference proteome</keyword>
<dbReference type="PANTHER" id="PTHR46568">
    <property type="entry name" value="ALKYLDIHYDROXYACETONEPHOSPHATE SYNTHASE, PEROXISOMAL"/>
    <property type="match status" value="1"/>
</dbReference>
<dbReference type="GO" id="GO:0008611">
    <property type="term" value="P:ether lipid biosynthetic process"/>
    <property type="evidence" value="ECO:0007669"/>
    <property type="project" value="UniProtKB-UniPathway"/>
</dbReference>
<dbReference type="GO" id="GO:0005777">
    <property type="term" value="C:peroxisome"/>
    <property type="evidence" value="ECO:0007669"/>
    <property type="project" value="UniProtKB-SubCell"/>
</dbReference>
<dbReference type="Proteomes" id="UP000095283">
    <property type="component" value="Unplaced"/>
</dbReference>
<comment type="similarity">
    <text evidence="1">Belongs to the FAD-binding oxidoreductase/transferase type 4 family.</text>
</comment>
<comment type="subunit">
    <text evidence="1">Homodimer.</text>
</comment>
<dbReference type="PANTHER" id="PTHR46568:SF1">
    <property type="entry name" value="ALKYLDIHYDROXYACETONEPHOSPHATE SYNTHASE, PEROXISOMAL"/>
    <property type="match status" value="1"/>
</dbReference>
<keyword evidence="1" id="KW-0443">Lipid metabolism</keyword>
<comment type="pathway">
    <text evidence="1">Glycerolipid metabolism; ether lipid biosynthesis.</text>
</comment>
<evidence type="ECO:0000313" key="2">
    <source>
        <dbReference type="Proteomes" id="UP000095283"/>
    </source>
</evidence>
<protein>
    <recommendedName>
        <fullName evidence="1">Alkylglycerone-phosphate synthase</fullName>
        <shortName evidence="1">Alkyl-DHAP synthase</shortName>
        <ecNumber evidence="1">2.5.1.26</ecNumber>
    </recommendedName>
</protein>
<comment type="cofactor">
    <cofactor evidence="1">
        <name>FAD</name>
        <dbReference type="ChEBI" id="CHEBI:57692"/>
    </cofactor>
</comment>
<comment type="function">
    <text evidence="1">Catalyzes the exchange of an acyl for a long-chain alkyl group and the formation of the ether bond in the biosynthesis of ether phospholipids.</text>
</comment>
<sequence length="122" mass="14249">MVSLQEHNVPQSYRDQILKWNGWGYTESYFKLNQQGHVTMSGDKYDMSGEVMPHLRPWFEAHLGVDLHYTTPSQKLSDLVIPPPIENEEIYEFLKENDISFSNAPKIRLMRAHGHTARFNCI</sequence>
<evidence type="ECO:0000313" key="3">
    <source>
        <dbReference type="WBParaSite" id="Hba_17871"/>
    </source>
</evidence>
<dbReference type="Gene3D" id="3.30.160.650">
    <property type="match status" value="1"/>
</dbReference>
<comment type="subcellular location">
    <subcellularLocation>
        <location evidence="1">Peroxisome</location>
    </subcellularLocation>
</comment>
<keyword evidence="1" id="KW-0576">Peroxisome</keyword>
<dbReference type="WBParaSite" id="Hba_17871">
    <property type="protein sequence ID" value="Hba_17871"/>
    <property type="gene ID" value="Hba_17871"/>
</dbReference>
<dbReference type="UniPathway" id="UPA00781"/>
<keyword evidence="1" id="KW-0808">Transferase</keyword>
<organism evidence="2 3">
    <name type="scientific">Heterorhabditis bacteriophora</name>
    <name type="common">Entomopathogenic nematode worm</name>
    <dbReference type="NCBI Taxonomy" id="37862"/>
    <lineage>
        <taxon>Eukaryota</taxon>
        <taxon>Metazoa</taxon>
        <taxon>Ecdysozoa</taxon>
        <taxon>Nematoda</taxon>
        <taxon>Chromadorea</taxon>
        <taxon>Rhabditida</taxon>
        <taxon>Rhabditina</taxon>
        <taxon>Rhabditomorpha</taxon>
        <taxon>Strongyloidea</taxon>
        <taxon>Heterorhabditidae</taxon>
        <taxon>Heterorhabditis</taxon>
    </lineage>
</organism>
<reference evidence="3" key="1">
    <citation type="submission" date="2016-11" db="UniProtKB">
        <authorList>
            <consortium name="WormBaseParasite"/>
        </authorList>
    </citation>
    <scope>IDENTIFICATION</scope>
</reference>
<dbReference type="AlphaFoldDB" id="A0A1I7XJI2"/>
<evidence type="ECO:0000256" key="1">
    <source>
        <dbReference type="RuleBase" id="RU363113"/>
    </source>
</evidence>
<keyword evidence="1" id="KW-0274">FAD</keyword>
<accession>A0A1I7XJI2</accession>